<name>A0A317CMJ4_9GAMM</name>
<dbReference type="RefSeq" id="WP_109821566.1">
    <property type="nucleotide sequence ID" value="NZ_QGKL01000005.1"/>
</dbReference>
<sequence>MTISEYSVAYTHETDEDLALLTRDFLCFLENLHEAEHFQRAKADFPEGLFERFFASELIEAEALPESWQDKLTTLVASIKDGNVKCSDVDKVFGLRRPRAAYQAGYTQALIFLVIDVFNNNPDKPEPKPYEPVLTLIEKPSYRVPFVALSSVT</sequence>
<organism evidence="1 2">
    <name type="scientific">Leucothrix arctica</name>
    <dbReference type="NCBI Taxonomy" id="1481894"/>
    <lineage>
        <taxon>Bacteria</taxon>
        <taxon>Pseudomonadati</taxon>
        <taxon>Pseudomonadota</taxon>
        <taxon>Gammaproteobacteria</taxon>
        <taxon>Thiotrichales</taxon>
        <taxon>Thiotrichaceae</taxon>
        <taxon>Leucothrix</taxon>
    </lineage>
</organism>
<reference evidence="1 2" key="1">
    <citation type="submission" date="2018-05" db="EMBL/GenBank/DDBJ databases">
        <title>Leucothrix arctica sp. nov., isolated from Arctic seawater.</title>
        <authorList>
            <person name="Choi A."/>
            <person name="Baek K."/>
        </authorList>
    </citation>
    <scope>NUCLEOTIDE SEQUENCE [LARGE SCALE GENOMIC DNA]</scope>
    <source>
        <strain evidence="1 2">IMCC9719</strain>
    </source>
</reference>
<keyword evidence="2" id="KW-1185">Reference proteome</keyword>
<proteinExistence type="predicted"/>
<dbReference type="Proteomes" id="UP000245506">
    <property type="component" value="Unassembled WGS sequence"/>
</dbReference>
<accession>A0A317CMJ4</accession>
<dbReference type="AlphaFoldDB" id="A0A317CMJ4"/>
<evidence type="ECO:0000313" key="2">
    <source>
        <dbReference type="Proteomes" id="UP000245506"/>
    </source>
</evidence>
<evidence type="ECO:0000313" key="1">
    <source>
        <dbReference type="EMBL" id="PWQ99437.1"/>
    </source>
</evidence>
<comment type="caution">
    <text evidence="1">The sequence shown here is derived from an EMBL/GenBank/DDBJ whole genome shotgun (WGS) entry which is preliminary data.</text>
</comment>
<dbReference type="EMBL" id="QGKL01000005">
    <property type="protein sequence ID" value="PWQ99437.1"/>
    <property type="molecule type" value="Genomic_DNA"/>
</dbReference>
<gene>
    <name evidence="1" type="ORF">DKT75_00955</name>
</gene>
<protein>
    <submittedName>
        <fullName evidence="1">Uncharacterized protein</fullName>
    </submittedName>
</protein>